<sequence length="283" mass="30780">MKLPAISFEFFPPKTPEGRSKLQATRQTLGAYGPEYFSVTFGAGGSTREGTLQTVQDILAAGQMGVPHLSCVGAERASLKALLQEYQALGVRKIVALRGDLPSGYGMGGEFRYARDLVEFIRTEFGKAFEIWVAAYPEYHPQSRSPADDIARFADKIKAGASGAITQYFYNTDAYFHFLEQISAQGVDVERTPIVPGVMPIASFTQLARFSDACGAELPRWMRAKLASYGDDVESIRAFGTQVVADLVDQLAAVEAPALHFYTLNQPGPTAAVLDAVGYSRRS</sequence>
<keyword evidence="9" id="KW-0486">Methionine biosynthesis</keyword>
<dbReference type="Proteomes" id="UP001595556">
    <property type="component" value="Unassembled WGS sequence"/>
</dbReference>
<evidence type="ECO:0000256" key="10">
    <source>
        <dbReference type="ARBA" id="ARBA00034478"/>
    </source>
</evidence>
<dbReference type="CDD" id="cd00537">
    <property type="entry name" value="MTHFR"/>
    <property type="match status" value="1"/>
</dbReference>
<evidence type="ECO:0000256" key="8">
    <source>
        <dbReference type="ARBA" id="ARBA00023027"/>
    </source>
</evidence>
<dbReference type="PANTHER" id="PTHR45754">
    <property type="entry name" value="METHYLENETETRAHYDROFOLATE REDUCTASE"/>
    <property type="match status" value="1"/>
</dbReference>
<evidence type="ECO:0000256" key="6">
    <source>
        <dbReference type="ARBA" id="ARBA00022827"/>
    </source>
</evidence>
<keyword evidence="7 12" id="KW-0560">Oxidoreductase</keyword>
<comment type="caution">
    <text evidence="13">The sequence shown here is derived from an EMBL/GenBank/DDBJ whole genome shotgun (WGS) entry which is preliminary data.</text>
</comment>
<keyword evidence="6 12" id="KW-0274">FAD</keyword>
<dbReference type="Gene3D" id="3.20.20.220">
    <property type="match status" value="1"/>
</dbReference>
<keyword evidence="5 12" id="KW-0285">Flavoprotein</keyword>
<evidence type="ECO:0000256" key="11">
    <source>
        <dbReference type="ARBA" id="ARBA00048628"/>
    </source>
</evidence>
<reference evidence="14" key="1">
    <citation type="journal article" date="2019" name="Int. J. Syst. Evol. Microbiol.">
        <title>The Global Catalogue of Microorganisms (GCM) 10K type strain sequencing project: providing services to taxonomists for standard genome sequencing and annotation.</title>
        <authorList>
            <consortium name="The Broad Institute Genomics Platform"/>
            <consortium name="The Broad Institute Genome Sequencing Center for Infectious Disease"/>
            <person name="Wu L."/>
            <person name="Ma J."/>
        </authorList>
    </citation>
    <scope>NUCLEOTIDE SEQUENCE [LARGE SCALE GENOMIC DNA]</scope>
    <source>
        <strain evidence="14">KCTC 52168</strain>
    </source>
</reference>
<dbReference type="GO" id="GO:0004489">
    <property type="term" value="F:methylenetetrahydrofolate reductase [NAD(P)H] activity"/>
    <property type="evidence" value="ECO:0007669"/>
    <property type="project" value="UniProtKB-EC"/>
</dbReference>
<dbReference type="InterPro" id="IPR003171">
    <property type="entry name" value="Mehydrof_redctse-like"/>
</dbReference>
<evidence type="ECO:0000256" key="12">
    <source>
        <dbReference type="RuleBase" id="RU003862"/>
    </source>
</evidence>
<dbReference type="InterPro" id="IPR029041">
    <property type="entry name" value="FAD-linked_oxidoreductase-like"/>
</dbReference>
<dbReference type="PANTHER" id="PTHR45754:SF3">
    <property type="entry name" value="METHYLENETETRAHYDROFOLATE REDUCTASE (NADPH)"/>
    <property type="match status" value="1"/>
</dbReference>
<evidence type="ECO:0000256" key="3">
    <source>
        <dbReference type="ARBA" id="ARBA00006743"/>
    </source>
</evidence>
<dbReference type="InterPro" id="IPR004620">
    <property type="entry name" value="MTHF_reductase_bac"/>
</dbReference>
<evidence type="ECO:0000256" key="5">
    <source>
        <dbReference type="ARBA" id="ARBA00022630"/>
    </source>
</evidence>
<keyword evidence="8" id="KW-0520">NAD</keyword>
<protein>
    <recommendedName>
        <fullName evidence="12">Methylenetetrahydrofolate reductase</fullName>
        <ecNumber evidence="12">1.5.1.54</ecNumber>
    </recommendedName>
</protein>
<keyword evidence="4" id="KW-0028">Amino-acid biosynthesis</keyword>
<dbReference type="EMBL" id="JBHRTI010000010">
    <property type="protein sequence ID" value="MFC3149377.1"/>
    <property type="molecule type" value="Genomic_DNA"/>
</dbReference>
<evidence type="ECO:0000256" key="7">
    <source>
        <dbReference type="ARBA" id="ARBA00023002"/>
    </source>
</evidence>
<evidence type="ECO:0000256" key="2">
    <source>
        <dbReference type="ARBA" id="ARBA00004777"/>
    </source>
</evidence>
<dbReference type="NCBIfam" id="TIGR00676">
    <property type="entry name" value="fadh2"/>
    <property type="match status" value="1"/>
</dbReference>
<organism evidence="13 14">
    <name type="scientific">Piscinibacterium candidicorallinum</name>
    <dbReference type="NCBI Taxonomy" id="1793872"/>
    <lineage>
        <taxon>Bacteria</taxon>
        <taxon>Pseudomonadati</taxon>
        <taxon>Pseudomonadota</taxon>
        <taxon>Betaproteobacteria</taxon>
        <taxon>Burkholderiales</taxon>
        <taxon>Piscinibacterium</taxon>
    </lineage>
</organism>
<dbReference type="RefSeq" id="WP_377306088.1">
    <property type="nucleotide sequence ID" value="NZ_CP180191.1"/>
</dbReference>
<evidence type="ECO:0000256" key="4">
    <source>
        <dbReference type="ARBA" id="ARBA00022605"/>
    </source>
</evidence>
<comment type="similarity">
    <text evidence="3 12">Belongs to the methylenetetrahydrofolate reductase family.</text>
</comment>
<comment type="catalytic activity">
    <reaction evidence="11">
        <text>(6S)-5-methyl-5,6,7,8-tetrahydrofolate + NAD(+) = (6R)-5,10-methylene-5,6,7,8-tetrahydrofolate + NADH + H(+)</text>
        <dbReference type="Rhea" id="RHEA:19821"/>
        <dbReference type="ChEBI" id="CHEBI:15378"/>
        <dbReference type="ChEBI" id="CHEBI:15636"/>
        <dbReference type="ChEBI" id="CHEBI:18608"/>
        <dbReference type="ChEBI" id="CHEBI:57540"/>
        <dbReference type="ChEBI" id="CHEBI:57945"/>
        <dbReference type="EC" id="1.5.1.54"/>
    </reaction>
    <physiologicalReaction direction="right-to-left" evidence="11">
        <dbReference type="Rhea" id="RHEA:19823"/>
    </physiologicalReaction>
</comment>
<proteinExistence type="inferred from homology"/>
<evidence type="ECO:0000256" key="9">
    <source>
        <dbReference type="ARBA" id="ARBA00023167"/>
    </source>
</evidence>
<dbReference type="SUPFAM" id="SSF51730">
    <property type="entry name" value="FAD-linked oxidoreductase"/>
    <property type="match status" value="1"/>
</dbReference>
<accession>A0ABV7HC98</accession>
<keyword evidence="14" id="KW-1185">Reference proteome</keyword>
<name>A0ABV7HC98_9BURK</name>
<comment type="pathway">
    <text evidence="2 12">One-carbon metabolism; tetrahydrofolate interconversion.</text>
</comment>
<comment type="cofactor">
    <cofactor evidence="1 12">
        <name>FAD</name>
        <dbReference type="ChEBI" id="CHEBI:57692"/>
    </cofactor>
</comment>
<gene>
    <name evidence="13" type="primary">metF</name>
    <name evidence="13" type="ORF">ACFOEN_17270</name>
</gene>
<evidence type="ECO:0000256" key="1">
    <source>
        <dbReference type="ARBA" id="ARBA00001974"/>
    </source>
</evidence>
<comment type="pathway">
    <text evidence="10">Amino-acid biosynthesis; L-methionine biosynthesis via de novo pathway.</text>
</comment>
<evidence type="ECO:0000313" key="14">
    <source>
        <dbReference type="Proteomes" id="UP001595556"/>
    </source>
</evidence>
<dbReference type="EC" id="1.5.1.54" evidence="12"/>
<dbReference type="Pfam" id="PF02219">
    <property type="entry name" value="MTHFR"/>
    <property type="match status" value="1"/>
</dbReference>
<evidence type="ECO:0000313" key="13">
    <source>
        <dbReference type="EMBL" id="MFC3149377.1"/>
    </source>
</evidence>